<dbReference type="EMBL" id="JARVKF010000003">
    <property type="protein sequence ID" value="KAK9426197.1"/>
    <property type="molecule type" value="Genomic_DNA"/>
</dbReference>
<comment type="caution">
    <text evidence="2">The sequence shown here is derived from an EMBL/GenBank/DDBJ whole genome shotgun (WGS) entry which is preliminary data.</text>
</comment>
<protein>
    <submittedName>
        <fullName evidence="2">Uncharacterized protein</fullName>
    </submittedName>
</protein>
<dbReference type="Proteomes" id="UP001408356">
    <property type="component" value="Unassembled WGS sequence"/>
</dbReference>
<organism evidence="2 3">
    <name type="scientific">Seiridium unicorne</name>
    <dbReference type="NCBI Taxonomy" id="138068"/>
    <lineage>
        <taxon>Eukaryota</taxon>
        <taxon>Fungi</taxon>
        <taxon>Dikarya</taxon>
        <taxon>Ascomycota</taxon>
        <taxon>Pezizomycotina</taxon>
        <taxon>Sordariomycetes</taxon>
        <taxon>Xylariomycetidae</taxon>
        <taxon>Amphisphaeriales</taxon>
        <taxon>Sporocadaceae</taxon>
        <taxon>Seiridium</taxon>
    </lineage>
</organism>
<reference evidence="2 3" key="1">
    <citation type="journal article" date="2024" name="J. Plant Pathol.">
        <title>Sequence and assembly of the genome of Seiridium unicorne, isolate CBS 538.82, causal agent of cypress canker disease.</title>
        <authorList>
            <person name="Scali E."/>
            <person name="Rocca G.D."/>
            <person name="Danti R."/>
            <person name="Garbelotto M."/>
            <person name="Barberini S."/>
            <person name="Baroncelli R."/>
            <person name="Emiliani G."/>
        </authorList>
    </citation>
    <scope>NUCLEOTIDE SEQUENCE [LARGE SCALE GENOMIC DNA]</scope>
    <source>
        <strain evidence="2 3">BM-138-508</strain>
    </source>
</reference>
<name>A0ABR2VGX7_9PEZI</name>
<evidence type="ECO:0000313" key="3">
    <source>
        <dbReference type="Proteomes" id="UP001408356"/>
    </source>
</evidence>
<accession>A0ABR2VGX7</accession>
<proteinExistence type="predicted"/>
<sequence>MLNPLALFESSRSCKSQNLALIISDTPPGCASPAAVYPTLSWAAAQFRTVARVALWSSAHRAQTFAHPSEHGQHEGSDPPNLRPPRTVSYARMHARSQLAQMSIPLCHGWARPIASTNT</sequence>
<keyword evidence="3" id="KW-1185">Reference proteome</keyword>
<feature type="region of interest" description="Disordered" evidence="1">
    <location>
        <begin position="64"/>
        <end position="87"/>
    </location>
</feature>
<gene>
    <name evidence="2" type="ORF">SUNI508_12468</name>
</gene>
<evidence type="ECO:0000313" key="2">
    <source>
        <dbReference type="EMBL" id="KAK9426197.1"/>
    </source>
</evidence>
<feature type="compositionally biased region" description="Basic and acidic residues" evidence="1">
    <location>
        <begin position="68"/>
        <end position="77"/>
    </location>
</feature>
<evidence type="ECO:0000256" key="1">
    <source>
        <dbReference type="SAM" id="MobiDB-lite"/>
    </source>
</evidence>